<proteinExistence type="predicted"/>
<dbReference type="RefSeq" id="WP_080522313.1">
    <property type="nucleotide sequence ID" value="NZ_LPUF01000001.1"/>
</dbReference>
<dbReference type="EMBL" id="LPUF01000001">
    <property type="protein sequence ID" value="OQK17702.1"/>
    <property type="molecule type" value="Genomic_DNA"/>
</dbReference>
<reference evidence="1 2" key="1">
    <citation type="submission" date="2015-12" db="EMBL/GenBank/DDBJ databases">
        <authorList>
            <person name="Shamseldin A."/>
            <person name="Moawad H."/>
            <person name="Abd El-Rahim W.M."/>
            <person name="Sadowsky M.J."/>
        </authorList>
    </citation>
    <scope>NUCLEOTIDE SEQUENCE [LARGE SCALE GENOMIC DNA]</scope>
    <source>
        <strain evidence="1 2">WF1</strain>
    </source>
</reference>
<name>A0A1V8M848_9GAMM</name>
<organism evidence="1 2">
    <name type="scientific">Methyloprofundus sedimenti</name>
    <dbReference type="NCBI Taxonomy" id="1420851"/>
    <lineage>
        <taxon>Bacteria</taxon>
        <taxon>Pseudomonadati</taxon>
        <taxon>Pseudomonadota</taxon>
        <taxon>Gammaproteobacteria</taxon>
        <taxon>Methylococcales</taxon>
        <taxon>Methylococcaceae</taxon>
        <taxon>Methyloprofundus</taxon>
    </lineage>
</organism>
<evidence type="ECO:0008006" key="3">
    <source>
        <dbReference type="Google" id="ProtNLM"/>
    </source>
</evidence>
<evidence type="ECO:0000313" key="2">
    <source>
        <dbReference type="Proteomes" id="UP000191980"/>
    </source>
</evidence>
<comment type="caution">
    <text evidence="1">The sequence shown here is derived from an EMBL/GenBank/DDBJ whole genome shotgun (WGS) entry which is preliminary data.</text>
</comment>
<dbReference type="OrthoDB" id="5574115at2"/>
<dbReference type="AlphaFoldDB" id="A0A1V8M848"/>
<sequence>MRYFIILMFVCSTVQAKAYKCEVNGKTIYQQIPCAGAGKEIELNDNFSQADYNAAQKRISDHQAQISAQQKIDDDAAEKLRKEAIDYYTLRTRQSVAISEQRQADELRRQSAAIAEQNRILLLRAK</sequence>
<gene>
    <name evidence="1" type="ORF">AU255_07500</name>
</gene>
<accession>A0A1V8M848</accession>
<dbReference type="STRING" id="1420851.AU255_07500"/>
<evidence type="ECO:0000313" key="1">
    <source>
        <dbReference type="EMBL" id="OQK17702.1"/>
    </source>
</evidence>
<keyword evidence="2" id="KW-1185">Reference proteome</keyword>
<dbReference type="Proteomes" id="UP000191980">
    <property type="component" value="Unassembled WGS sequence"/>
</dbReference>
<protein>
    <recommendedName>
        <fullName evidence="3">DUF4124 domain-containing protein</fullName>
    </recommendedName>
</protein>